<dbReference type="GO" id="GO:0032259">
    <property type="term" value="P:methylation"/>
    <property type="evidence" value="ECO:0007669"/>
    <property type="project" value="UniProtKB-KW"/>
</dbReference>
<dbReference type="PRINTS" id="PR00505">
    <property type="entry name" value="D12N6MTFRASE"/>
</dbReference>
<evidence type="ECO:0000256" key="2">
    <source>
        <dbReference type="ARBA" id="ARBA00022679"/>
    </source>
</evidence>
<dbReference type="Gene3D" id="3.40.50.150">
    <property type="entry name" value="Vaccinia Virus protein VP39"/>
    <property type="match status" value="1"/>
</dbReference>
<dbReference type="AlphaFoldDB" id="A0A078MBZ1"/>
<dbReference type="GO" id="GO:0009307">
    <property type="term" value="P:DNA restriction-modification system"/>
    <property type="evidence" value="ECO:0007669"/>
    <property type="project" value="InterPro"/>
</dbReference>
<dbReference type="STRING" id="1461582.BN1048_01929"/>
<dbReference type="SUPFAM" id="SSF53335">
    <property type="entry name" value="S-adenosyl-L-methionine-dependent methyltransferases"/>
    <property type="match status" value="1"/>
</dbReference>
<evidence type="ECO:0000256" key="1">
    <source>
        <dbReference type="ARBA" id="ARBA00022603"/>
    </source>
</evidence>
<evidence type="ECO:0000256" key="3">
    <source>
        <dbReference type="ARBA" id="ARBA00022691"/>
    </source>
</evidence>
<reference evidence="4 5" key="1">
    <citation type="submission" date="2014-07" db="EMBL/GenBank/DDBJ databases">
        <authorList>
            <person name="Urmite Genomes Urmite Genomes"/>
        </authorList>
    </citation>
    <scope>NUCLEOTIDE SEQUENCE [LARGE SCALE GENOMIC DNA]</scope>
    <source>
        <strain evidence="4 5">13MG44_air</strain>
    </source>
</reference>
<organism evidence="4 5">
    <name type="scientific">Jeotgalicoccus saudimassiliensis</name>
    <dbReference type="NCBI Taxonomy" id="1461582"/>
    <lineage>
        <taxon>Bacteria</taxon>
        <taxon>Bacillati</taxon>
        <taxon>Bacillota</taxon>
        <taxon>Bacilli</taxon>
        <taxon>Bacillales</taxon>
        <taxon>Staphylococcaceae</taxon>
        <taxon>Jeotgalicoccus</taxon>
    </lineage>
</organism>
<keyword evidence="3" id="KW-0949">S-adenosyl-L-methionine</keyword>
<dbReference type="HOGENOM" id="CLU_034356_1_1_9"/>
<protein>
    <submittedName>
        <fullName evidence="4">Modification methylase FokI</fullName>
    </submittedName>
</protein>
<dbReference type="Proteomes" id="UP000044136">
    <property type="component" value="Unassembled WGS sequence"/>
</dbReference>
<keyword evidence="1 4" id="KW-0489">Methyltransferase</keyword>
<evidence type="ECO:0000313" key="4">
    <source>
        <dbReference type="EMBL" id="CEA02962.1"/>
    </source>
</evidence>
<keyword evidence="5" id="KW-1185">Reference proteome</keyword>
<dbReference type="eggNOG" id="COG3392">
    <property type="taxonomic scope" value="Bacteria"/>
</dbReference>
<dbReference type="Pfam" id="PF02086">
    <property type="entry name" value="MethyltransfD12"/>
    <property type="match status" value="1"/>
</dbReference>
<dbReference type="EMBL" id="CCSE01000001">
    <property type="protein sequence ID" value="CEA02962.1"/>
    <property type="molecule type" value="Genomic_DNA"/>
</dbReference>
<dbReference type="GO" id="GO:0009007">
    <property type="term" value="F:site-specific DNA-methyltransferase (adenine-specific) activity"/>
    <property type="evidence" value="ECO:0007669"/>
    <property type="project" value="UniProtKB-EC"/>
</dbReference>
<proteinExistence type="predicted"/>
<evidence type="ECO:0000313" key="5">
    <source>
        <dbReference type="Proteomes" id="UP000044136"/>
    </source>
</evidence>
<accession>A0A078MBZ1</accession>
<keyword evidence="2" id="KW-0808">Transferase</keyword>
<gene>
    <name evidence="4" type="primary">fokIM_1</name>
    <name evidence="4" type="ORF">BN1048_01929</name>
</gene>
<dbReference type="InterPro" id="IPR012327">
    <property type="entry name" value="MeTrfase_D12"/>
</dbReference>
<dbReference type="InterPro" id="IPR029063">
    <property type="entry name" value="SAM-dependent_MTases_sf"/>
</dbReference>
<sequence length="365" mass="42004">MWTEEHVKEISNIIKGKEVNLSIPAIKNTKFNINNRRYLGSKYKLLNFISKVVEENCENVHTVADIFGGTGVVADRFKAEGKKIIVNDILYSNYLSYWTWFSSEEVDYKKLENIIKDFNNVVVTKENYVSKHFGGTYFTEDNARKIGYIRECIEQLSDSLTFREKAILITSLLYAMDKVANTVGHYDAYRRKLDSLGKLNLLVPEIDGIKNQENKIYQKDANILVREISADLFYIDTPYNSRQYGDAYHLLENIAEWKEQEVVGVAKKMVDRAHIKSDYCTQKAPKAFEDLVSNIHGKYILVSYNNMAEKGVGRSNAKISSEEIVEILQKRGEVQVFETDFKVYTTGKTNIEGHKELLYLCKIDG</sequence>
<name>A0A078MBZ1_9STAP</name>